<comment type="similarity">
    <text evidence="2 15 16">Belongs to the glutamine synthetase family.</text>
</comment>
<evidence type="ECO:0000259" key="19">
    <source>
        <dbReference type="PROSITE" id="PS51987"/>
    </source>
</evidence>
<dbReference type="InterPro" id="IPR027302">
    <property type="entry name" value="Gln_synth_N_conserv_site"/>
</dbReference>
<feature type="binding site" evidence="11">
    <location>
        <position position="335"/>
    </location>
    <ligand>
        <name>L-glutamate</name>
        <dbReference type="ChEBI" id="CHEBI:29985"/>
    </ligand>
</feature>
<dbReference type="PATRIC" id="fig|1217799.6.peg.1309"/>
<evidence type="ECO:0000256" key="15">
    <source>
        <dbReference type="PROSITE-ProRule" id="PRU01330"/>
    </source>
</evidence>
<feature type="domain" description="GS catalytic" evidence="19">
    <location>
        <begin position="105"/>
        <end position="478"/>
    </location>
</feature>
<protein>
    <recommendedName>
        <fullName evidence="5 17">Glutamine synthetase</fullName>
        <ecNumber evidence="4 17">6.3.1.2</ecNumber>
    </recommendedName>
</protein>
<reference evidence="20 21" key="1">
    <citation type="submission" date="2015-06" db="EMBL/GenBank/DDBJ databases">
        <title>Genome sequence of the organohalide-respiring Dehalogenimonas alkenigignens type strain (IP3-3T).</title>
        <authorList>
            <person name="Key T.A."/>
            <person name="Richmond D.P."/>
            <person name="Bowman K.S."/>
            <person name="Cho Y.-J."/>
            <person name="Chun J."/>
            <person name="da Costa M.S."/>
            <person name="Rainey F.A."/>
            <person name="Moe W.M."/>
        </authorList>
    </citation>
    <scope>NUCLEOTIDE SEQUENCE [LARGE SCALE GENOMIC DNA]</scope>
    <source>
        <strain evidence="20 21">IP3-3</strain>
    </source>
</reference>
<dbReference type="PROSITE" id="PS00180">
    <property type="entry name" value="GLNA_1"/>
    <property type="match status" value="1"/>
</dbReference>
<feature type="domain" description="GS beta-grasp" evidence="18">
    <location>
        <begin position="13"/>
        <end position="97"/>
    </location>
</feature>
<evidence type="ECO:0000256" key="7">
    <source>
        <dbReference type="ARBA" id="ARBA00022598"/>
    </source>
</evidence>
<dbReference type="NCBIfam" id="TIGR00653">
    <property type="entry name" value="GlnA"/>
    <property type="match status" value="1"/>
</dbReference>
<dbReference type="GO" id="GO:0004356">
    <property type="term" value="F:glutamine synthetase activity"/>
    <property type="evidence" value="ECO:0007669"/>
    <property type="project" value="UniProtKB-EC"/>
</dbReference>
<dbReference type="EC" id="6.3.1.2" evidence="4 17"/>
<evidence type="ECO:0000256" key="17">
    <source>
        <dbReference type="RuleBase" id="RU004356"/>
    </source>
</evidence>
<proteinExistence type="inferred from homology"/>
<evidence type="ECO:0000256" key="2">
    <source>
        <dbReference type="ARBA" id="ARBA00009897"/>
    </source>
</evidence>
<evidence type="ECO:0000259" key="18">
    <source>
        <dbReference type="PROSITE" id="PS51986"/>
    </source>
</evidence>
<comment type="caution">
    <text evidence="20">The sequence shown here is derived from an EMBL/GenBank/DDBJ whole genome shotgun (WGS) entry which is preliminary data.</text>
</comment>
<feature type="binding site" evidence="12">
    <location>
        <begin position="278"/>
        <end position="280"/>
    </location>
    <ligand>
        <name>ATP</name>
        <dbReference type="ChEBI" id="CHEBI:30616"/>
    </ligand>
</feature>
<feature type="binding site" evidence="11">
    <location>
        <position position="368"/>
    </location>
    <ligand>
        <name>L-glutamate</name>
        <dbReference type="ChEBI" id="CHEBI:29985"/>
    </ligand>
</feature>
<feature type="binding site" evidence="13">
    <location>
        <position position="219"/>
    </location>
    <ligand>
        <name>Mg(2+)</name>
        <dbReference type="ChEBI" id="CHEBI:18420"/>
        <label>2</label>
    </ligand>
</feature>
<evidence type="ECO:0000256" key="13">
    <source>
        <dbReference type="PIRSR" id="PIRSR604809-3"/>
    </source>
</evidence>
<dbReference type="InterPro" id="IPR036651">
    <property type="entry name" value="Gln_synt_N_sf"/>
</dbReference>
<gene>
    <name evidence="20" type="ORF">DEALK_12640</name>
</gene>
<feature type="modified residue" description="O-AMP-tyrosine" evidence="14">
    <location>
        <position position="406"/>
    </location>
</feature>
<feature type="binding site" evidence="11">
    <location>
        <begin position="271"/>
        <end position="272"/>
    </location>
    <ligand>
        <name>L-glutamate</name>
        <dbReference type="ChEBI" id="CHEBI:29985"/>
    </ligand>
</feature>
<evidence type="ECO:0000256" key="16">
    <source>
        <dbReference type="RuleBase" id="RU000384"/>
    </source>
</evidence>
<evidence type="ECO:0000256" key="6">
    <source>
        <dbReference type="ARBA" id="ARBA00022490"/>
    </source>
</evidence>
<feature type="binding site" evidence="11">
    <location>
        <position position="347"/>
    </location>
    <ligand>
        <name>L-glutamate</name>
        <dbReference type="ChEBI" id="CHEBI:29985"/>
    </ligand>
</feature>
<evidence type="ECO:0000256" key="12">
    <source>
        <dbReference type="PIRSR" id="PIRSR604809-2"/>
    </source>
</evidence>
<dbReference type="PANTHER" id="PTHR43407:SF1">
    <property type="entry name" value="LENGSIN"/>
    <property type="match status" value="1"/>
</dbReference>
<evidence type="ECO:0000256" key="4">
    <source>
        <dbReference type="ARBA" id="ARBA00012937"/>
    </source>
</evidence>
<dbReference type="GO" id="GO:0019740">
    <property type="term" value="P:nitrogen utilization"/>
    <property type="evidence" value="ECO:0007669"/>
    <property type="project" value="TreeGrafter"/>
</dbReference>
<dbReference type="FunFam" id="3.30.590.10:FF:000001">
    <property type="entry name" value="Glutamine synthetase"/>
    <property type="match status" value="1"/>
</dbReference>
<feature type="binding site" evidence="13">
    <location>
        <position position="132"/>
    </location>
    <ligand>
        <name>Mg(2+)</name>
        <dbReference type="ChEBI" id="CHEBI:18420"/>
        <label>1</label>
    </ligand>
</feature>
<organism evidence="20 21">
    <name type="scientific">Dehalogenimonas alkenigignens</name>
    <dbReference type="NCBI Taxonomy" id="1217799"/>
    <lineage>
        <taxon>Bacteria</taxon>
        <taxon>Bacillati</taxon>
        <taxon>Chloroflexota</taxon>
        <taxon>Dehalococcoidia</taxon>
        <taxon>Dehalococcoidales</taxon>
        <taxon>Dehalococcoidaceae</taxon>
        <taxon>Dehalogenimonas</taxon>
    </lineage>
</organism>
<keyword evidence="13" id="KW-0460">Magnesium</keyword>
<evidence type="ECO:0000256" key="8">
    <source>
        <dbReference type="ARBA" id="ARBA00022741"/>
    </source>
</evidence>
<dbReference type="PROSITE" id="PS51986">
    <property type="entry name" value="GS_BETA_GRASP"/>
    <property type="match status" value="1"/>
</dbReference>
<keyword evidence="13" id="KW-0479">Metal-binding</keyword>
<comment type="subunit">
    <text evidence="3">Oligomer of 12 subunits arranged in the form of two hexagons.</text>
</comment>
<feature type="binding site" evidence="12">
    <location>
        <position position="214"/>
    </location>
    <ligand>
        <name>ATP</name>
        <dbReference type="ChEBI" id="CHEBI:30616"/>
    </ligand>
</feature>
<feature type="binding site" evidence="13">
    <location>
        <position position="130"/>
    </location>
    <ligand>
        <name>Mg(2+)</name>
        <dbReference type="ChEBI" id="CHEBI:18420"/>
        <label>1</label>
    </ligand>
</feature>
<keyword evidence="9 12" id="KW-0067">ATP-binding</keyword>
<dbReference type="Gene3D" id="3.10.20.70">
    <property type="entry name" value="Glutamine synthetase, N-terminal domain"/>
    <property type="match status" value="1"/>
</dbReference>
<dbReference type="GO" id="GO:0005524">
    <property type="term" value="F:ATP binding"/>
    <property type="evidence" value="ECO:0007669"/>
    <property type="project" value="UniProtKB-KW"/>
</dbReference>
<dbReference type="STRING" id="1217799.DEALK_12640"/>
<feature type="binding site" evidence="13">
    <location>
        <position position="276"/>
    </location>
    <ligand>
        <name>Mg(2+)</name>
        <dbReference type="ChEBI" id="CHEBI:18420"/>
        <label>1</label>
    </ligand>
</feature>
<dbReference type="InterPro" id="IPR004809">
    <property type="entry name" value="Gln_synth_I"/>
</dbReference>
<evidence type="ECO:0000256" key="14">
    <source>
        <dbReference type="PIRSR" id="PIRSR604809-50"/>
    </source>
</evidence>
<dbReference type="PROSITE" id="PS51987">
    <property type="entry name" value="GS_CATALYTIC"/>
    <property type="match status" value="1"/>
</dbReference>
<evidence type="ECO:0000256" key="9">
    <source>
        <dbReference type="ARBA" id="ARBA00022840"/>
    </source>
</evidence>
<dbReference type="GO" id="GO:0016020">
    <property type="term" value="C:membrane"/>
    <property type="evidence" value="ECO:0007669"/>
    <property type="project" value="TreeGrafter"/>
</dbReference>
<dbReference type="EMBL" id="LFDV01000002">
    <property type="protein sequence ID" value="KTB48418.1"/>
    <property type="molecule type" value="Genomic_DNA"/>
</dbReference>
<accession>A0A0W0GIR1</accession>
<dbReference type="PROSITE" id="PS00181">
    <property type="entry name" value="GLNA_ATP"/>
    <property type="match status" value="1"/>
</dbReference>
<dbReference type="InterPro" id="IPR008147">
    <property type="entry name" value="Gln_synt_N"/>
</dbReference>
<keyword evidence="6" id="KW-0963">Cytoplasm</keyword>
<sequence>MNPKEVLKYCQDNSIQIVDFKFNDLPGLWQHFSIPVSELDEDIWKEGIGFDGSSIRGFQAINESDMLLMPDAGTAILDPMLEVPTLSIICDIYDPTSGKPYTRDPRFIARKAEAYLKTTGIADTSYWGPEMEFFIFDNVQFEQNEHTAFYNVDSVEGSWNTARAENIDSDGNPHNLGYKPRYKEGYFPVPPHDSLQDLRSRIILKMMETGIPIEVHHHEVATAGQCEIDMRFSTMVKMGDQMQWYKYIVKNMCRKDGKVATFMPKPLFKDNGSGMHVHQSLWKDGVNQFFDKDGYALLSQTATYYIGGLLKHADALMAICAPTTNSYKRLVPGYEAPVNLVYSARNRSASVRIPMYNANPKSKRLEFRCPDNTANGYLCLAAMMMAGLDGIQNRVDPGKPHDMNLYELPKTEAKKIRTVPSSLDAALDALEKDHDFLLQGGVFTKDVIEVWLDYKRTQEVDAIRLRPHPWEFHLYFDI</sequence>
<name>A0A0W0GIR1_9CHLR</name>
<dbReference type="Proteomes" id="UP000053947">
    <property type="component" value="Unassembled WGS sequence"/>
</dbReference>
<keyword evidence="14" id="KW-0597">Phosphoprotein</keyword>
<dbReference type="GO" id="GO:0046872">
    <property type="term" value="F:metal ion binding"/>
    <property type="evidence" value="ECO:0007669"/>
    <property type="project" value="UniProtKB-KW"/>
</dbReference>
<dbReference type="AlphaFoldDB" id="A0A0W0GIR1"/>
<dbReference type="InterPro" id="IPR027303">
    <property type="entry name" value="Gln_synth_gly_rich_site"/>
</dbReference>
<evidence type="ECO:0000256" key="5">
    <source>
        <dbReference type="ARBA" id="ARBA00021364"/>
    </source>
</evidence>
<dbReference type="GO" id="GO:0005737">
    <property type="term" value="C:cytoplasm"/>
    <property type="evidence" value="ECO:0007669"/>
    <property type="project" value="UniProtKB-SubCell"/>
</dbReference>
<dbReference type="InterPro" id="IPR008146">
    <property type="entry name" value="Gln_synth_cat_dom"/>
</dbReference>
<feature type="binding site" evidence="13">
    <location>
        <position position="366"/>
    </location>
    <ligand>
        <name>Mg(2+)</name>
        <dbReference type="ChEBI" id="CHEBI:18420"/>
        <label>1</label>
    </ligand>
</feature>
<comment type="catalytic activity">
    <reaction evidence="10 17">
        <text>L-glutamate + NH4(+) + ATP = L-glutamine + ADP + phosphate + H(+)</text>
        <dbReference type="Rhea" id="RHEA:16169"/>
        <dbReference type="ChEBI" id="CHEBI:15378"/>
        <dbReference type="ChEBI" id="CHEBI:28938"/>
        <dbReference type="ChEBI" id="CHEBI:29985"/>
        <dbReference type="ChEBI" id="CHEBI:30616"/>
        <dbReference type="ChEBI" id="CHEBI:43474"/>
        <dbReference type="ChEBI" id="CHEBI:58359"/>
        <dbReference type="ChEBI" id="CHEBI:456216"/>
        <dbReference type="EC" id="6.3.1.2"/>
    </reaction>
</comment>
<evidence type="ECO:0000256" key="1">
    <source>
        <dbReference type="ARBA" id="ARBA00004496"/>
    </source>
</evidence>
<evidence type="ECO:0000256" key="3">
    <source>
        <dbReference type="ARBA" id="ARBA00011354"/>
    </source>
</evidence>
<comment type="subcellular location">
    <subcellularLocation>
        <location evidence="1">Cytoplasm</location>
    </subcellularLocation>
</comment>
<dbReference type="SMART" id="SM01230">
    <property type="entry name" value="Gln-synt_C"/>
    <property type="match status" value="1"/>
</dbReference>
<evidence type="ECO:0000313" key="21">
    <source>
        <dbReference type="Proteomes" id="UP000053947"/>
    </source>
</evidence>
<dbReference type="PANTHER" id="PTHR43407">
    <property type="entry name" value="GLUTAMINE SYNTHETASE"/>
    <property type="match status" value="1"/>
</dbReference>
<keyword evidence="7 17" id="KW-0436">Ligase</keyword>
<dbReference type="RefSeq" id="WP_058439403.1">
    <property type="nucleotide sequence ID" value="NZ_KQ758903.1"/>
</dbReference>
<dbReference type="Pfam" id="PF00120">
    <property type="entry name" value="Gln-synt_C"/>
    <property type="match status" value="1"/>
</dbReference>
<dbReference type="SUPFAM" id="SSF54368">
    <property type="entry name" value="Glutamine synthetase, N-terminal domain"/>
    <property type="match status" value="1"/>
</dbReference>
<dbReference type="InterPro" id="IPR014746">
    <property type="entry name" value="Gln_synth/guanido_kin_cat_dom"/>
</dbReference>
<dbReference type="OrthoDB" id="9807095at2"/>
<evidence type="ECO:0000256" key="11">
    <source>
        <dbReference type="PIRSR" id="PIRSR604809-1"/>
    </source>
</evidence>
<comment type="cofactor">
    <cofactor evidence="13">
        <name>Mg(2+)</name>
        <dbReference type="ChEBI" id="CHEBI:18420"/>
    </cofactor>
    <text evidence="13">Binds 2 Mg(2+) ions per subunit.</text>
</comment>
<feature type="binding site" evidence="12">
    <location>
        <position position="347"/>
    </location>
    <ligand>
        <name>ATP</name>
        <dbReference type="ChEBI" id="CHEBI:30616"/>
    </ligand>
</feature>
<keyword evidence="8 12" id="KW-0547">Nucleotide-binding</keyword>
<dbReference type="Pfam" id="PF03951">
    <property type="entry name" value="Gln-synt_N"/>
    <property type="match status" value="1"/>
</dbReference>
<keyword evidence="21" id="KW-1185">Reference proteome</keyword>
<evidence type="ECO:0000256" key="10">
    <source>
        <dbReference type="ARBA" id="ARBA00049436"/>
    </source>
</evidence>
<feature type="binding site" evidence="12">
    <location>
        <position position="361"/>
    </location>
    <ligand>
        <name>ATP</name>
        <dbReference type="ChEBI" id="CHEBI:30616"/>
    </ligand>
</feature>
<dbReference type="SUPFAM" id="SSF55931">
    <property type="entry name" value="Glutamine synthetase/guanido kinase"/>
    <property type="match status" value="1"/>
</dbReference>
<evidence type="ECO:0000313" key="20">
    <source>
        <dbReference type="EMBL" id="KTB48418.1"/>
    </source>
</evidence>
<feature type="binding site" evidence="13">
    <location>
        <position position="227"/>
    </location>
    <ligand>
        <name>Mg(2+)</name>
        <dbReference type="ChEBI" id="CHEBI:18420"/>
        <label>2</label>
    </ligand>
</feature>
<dbReference type="GO" id="GO:0006542">
    <property type="term" value="P:glutamine biosynthetic process"/>
    <property type="evidence" value="ECO:0007669"/>
    <property type="project" value="InterPro"/>
</dbReference>
<dbReference type="Gene3D" id="3.30.590.10">
    <property type="entry name" value="Glutamine synthetase/guanido kinase, catalytic domain"/>
    <property type="match status" value="1"/>
</dbReference>
<feature type="binding site" evidence="11">
    <location>
        <position position="329"/>
    </location>
    <ligand>
        <name>L-glutamate</name>
        <dbReference type="ChEBI" id="CHEBI:29985"/>
    </ligand>
</feature>